<evidence type="ECO:0000256" key="2">
    <source>
        <dbReference type="SAM" id="Phobius"/>
    </source>
</evidence>
<feature type="transmembrane region" description="Helical" evidence="2">
    <location>
        <begin position="85"/>
        <end position="106"/>
    </location>
</feature>
<gene>
    <name evidence="4" type="ORF">ACFQO7_03000</name>
</gene>
<sequence>MTPLSAAIDPRKNSLNALRLLLAAAVIVSHAPQVAGWRDPYKWGDLEIGGWAVAGFFAISGWLITGSRLRLDMRQFLWNRVVRIYPGYWAALAVTAFVLAPMSLAFDAGASWDPVSALRYVFANATLVEVQQKIQHTLVGAPYDATWNLSLWTLMYEFACYVGVGVLLSFGYARRERWVTLAVFAVLAAGTAVFEFTDADVPGIVGMSFRLGSFFLAGAVLKRYADVIPSVWWLAVAATAVLGVLWATETVKAFAALPLGYLTMYLGARLPLHKVGRRNDISYGVYIYAFPLQQLLAMAGATAWGVVGYIAATLVAVVPFAAASWFLVEKPALRFKDLGRRGPAARPAVAPQAQAPSPADVTMEIPVARP</sequence>
<dbReference type="RefSeq" id="WP_376804911.1">
    <property type="nucleotide sequence ID" value="NZ_JBHTAC010000002.1"/>
</dbReference>
<dbReference type="Proteomes" id="UP001596392">
    <property type="component" value="Unassembled WGS sequence"/>
</dbReference>
<evidence type="ECO:0000256" key="1">
    <source>
        <dbReference type="SAM" id="MobiDB-lite"/>
    </source>
</evidence>
<feature type="transmembrane region" description="Helical" evidence="2">
    <location>
        <begin position="284"/>
        <end position="303"/>
    </location>
</feature>
<feature type="transmembrane region" description="Helical" evidence="2">
    <location>
        <begin position="309"/>
        <end position="328"/>
    </location>
</feature>
<dbReference type="PANTHER" id="PTHR23028:SF53">
    <property type="entry name" value="ACYL_TRANSF_3 DOMAIN-CONTAINING PROTEIN"/>
    <property type="match status" value="1"/>
</dbReference>
<feature type="region of interest" description="Disordered" evidence="1">
    <location>
        <begin position="346"/>
        <end position="370"/>
    </location>
</feature>
<evidence type="ECO:0000313" key="4">
    <source>
        <dbReference type="EMBL" id="MFC7241442.1"/>
    </source>
</evidence>
<feature type="transmembrane region" description="Helical" evidence="2">
    <location>
        <begin position="46"/>
        <end position="64"/>
    </location>
</feature>
<dbReference type="Pfam" id="PF01757">
    <property type="entry name" value="Acyl_transf_3"/>
    <property type="match status" value="1"/>
</dbReference>
<feature type="compositionally biased region" description="Low complexity" evidence="1">
    <location>
        <begin position="346"/>
        <end position="359"/>
    </location>
</feature>
<name>A0ABW2GN15_9ACTN</name>
<dbReference type="InterPro" id="IPR002656">
    <property type="entry name" value="Acyl_transf_3_dom"/>
</dbReference>
<dbReference type="GO" id="GO:0016746">
    <property type="term" value="F:acyltransferase activity"/>
    <property type="evidence" value="ECO:0007669"/>
    <property type="project" value="UniProtKB-KW"/>
</dbReference>
<feature type="transmembrane region" description="Helical" evidence="2">
    <location>
        <begin position="178"/>
        <end position="197"/>
    </location>
</feature>
<feature type="transmembrane region" description="Helical" evidence="2">
    <location>
        <begin position="149"/>
        <end position="171"/>
    </location>
</feature>
<dbReference type="EMBL" id="JBHTAC010000002">
    <property type="protein sequence ID" value="MFC7241442.1"/>
    <property type="molecule type" value="Genomic_DNA"/>
</dbReference>
<evidence type="ECO:0000259" key="3">
    <source>
        <dbReference type="Pfam" id="PF01757"/>
    </source>
</evidence>
<accession>A0ABW2GN15</accession>
<keyword evidence="5" id="KW-1185">Reference proteome</keyword>
<evidence type="ECO:0000313" key="5">
    <source>
        <dbReference type="Proteomes" id="UP001596392"/>
    </source>
</evidence>
<feature type="transmembrane region" description="Helical" evidence="2">
    <location>
        <begin position="228"/>
        <end position="247"/>
    </location>
</feature>
<dbReference type="InterPro" id="IPR050879">
    <property type="entry name" value="Acyltransferase_3"/>
</dbReference>
<keyword evidence="4" id="KW-0808">Transferase</keyword>
<comment type="caution">
    <text evidence="4">The sequence shown here is derived from an EMBL/GenBank/DDBJ whole genome shotgun (WGS) entry which is preliminary data.</text>
</comment>
<keyword evidence="2" id="KW-0472">Membrane</keyword>
<feature type="domain" description="Acyltransferase 3" evidence="3">
    <location>
        <begin position="13"/>
        <end position="319"/>
    </location>
</feature>
<reference evidence="5" key="1">
    <citation type="journal article" date="2019" name="Int. J. Syst. Evol. Microbiol.">
        <title>The Global Catalogue of Microorganisms (GCM) 10K type strain sequencing project: providing services to taxonomists for standard genome sequencing and annotation.</title>
        <authorList>
            <consortium name="The Broad Institute Genomics Platform"/>
            <consortium name="The Broad Institute Genome Sequencing Center for Infectious Disease"/>
            <person name="Wu L."/>
            <person name="Ma J."/>
        </authorList>
    </citation>
    <scope>NUCLEOTIDE SEQUENCE [LARGE SCALE GENOMIC DNA]</scope>
    <source>
        <strain evidence="5">CGMCC 1.9106</strain>
    </source>
</reference>
<keyword evidence="2" id="KW-0812">Transmembrane</keyword>
<feature type="transmembrane region" description="Helical" evidence="2">
    <location>
        <begin position="253"/>
        <end position="272"/>
    </location>
</feature>
<keyword evidence="4" id="KW-0012">Acyltransferase</keyword>
<dbReference type="EC" id="2.3.-.-" evidence="4"/>
<feature type="transmembrane region" description="Helical" evidence="2">
    <location>
        <begin position="203"/>
        <end position="221"/>
    </location>
</feature>
<keyword evidence="2" id="KW-1133">Transmembrane helix</keyword>
<organism evidence="4 5">
    <name type="scientific">Catellatospora aurea</name>
    <dbReference type="NCBI Taxonomy" id="1337874"/>
    <lineage>
        <taxon>Bacteria</taxon>
        <taxon>Bacillati</taxon>
        <taxon>Actinomycetota</taxon>
        <taxon>Actinomycetes</taxon>
        <taxon>Micromonosporales</taxon>
        <taxon>Micromonosporaceae</taxon>
        <taxon>Catellatospora</taxon>
    </lineage>
</organism>
<dbReference type="PANTHER" id="PTHR23028">
    <property type="entry name" value="ACETYLTRANSFERASE"/>
    <property type="match status" value="1"/>
</dbReference>
<proteinExistence type="predicted"/>
<protein>
    <submittedName>
        <fullName evidence="4">Acyltransferase family protein</fullName>
        <ecNumber evidence="4">2.3.-.-</ecNumber>
    </submittedName>
</protein>